<accession>B8FDW3</accession>
<dbReference type="InterPro" id="IPR036388">
    <property type="entry name" value="WH-like_DNA-bd_sf"/>
</dbReference>
<dbReference type="InterPro" id="IPR000835">
    <property type="entry name" value="HTH_MarR-typ"/>
</dbReference>
<dbReference type="KEGG" id="dal:Dalk_5073"/>
<dbReference type="InterPro" id="IPR036390">
    <property type="entry name" value="WH_DNA-bd_sf"/>
</dbReference>
<dbReference type="SUPFAM" id="SSF46785">
    <property type="entry name" value="Winged helix' DNA-binding domain"/>
    <property type="match status" value="1"/>
</dbReference>
<dbReference type="eggNOG" id="COG1846">
    <property type="taxonomic scope" value="Bacteria"/>
</dbReference>
<reference evidence="5 6" key="1">
    <citation type="journal article" date="2012" name="Environ. Microbiol.">
        <title>The genome sequence of Desulfatibacillum alkenivorans AK-01: a blueprint for anaerobic alkane oxidation.</title>
        <authorList>
            <person name="Callaghan A.V."/>
            <person name="Morris B.E."/>
            <person name="Pereira I.A."/>
            <person name="McInerney M.J."/>
            <person name="Austin R.N."/>
            <person name="Groves J.T."/>
            <person name="Kukor J.J."/>
            <person name="Suflita J.M."/>
            <person name="Young L.Y."/>
            <person name="Zylstra G.J."/>
            <person name="Wawrik B."/>
        </authorList>
    </citation>
    <scope>NUCLEOTIDE SEQUENCE [LARGE SCALE GENOMIC DNA]</scope>
    <source>
        <strain evidence="5 6">AK-01</strain>
    </source>
</reference>
<dbReference type="PROSITE" id="PS50995">
    <property type="entry name" value="HTH_MARR_2"/>
    <property type="match status" value="1"/>
</dbReference>
<evidence type="ECO:0000313" key="5">
    <source>
        <dbReference type="EMBL" id="ACL06744.1"/>
    </source>
</evidence>
<protein>
    <submittedName>
        <fullName evidence="5">Transcriptional regulator, MarR family</fullName>
    </submittedName>
</protein>
<evidence type="ECO:0000256" key="1">
    <source>
        <dbReference type="ARBA" id="ARBA00023015"/>
    </source>
</evidence>
<dbReference type="PANTHER" id="PTHR35790">
    <property type="entry name" value="HTH-TYPE TRANSCRIPTIONAL REGULATOR PCHR"/>
    <property type="match status" value="1"/>
</dbReference>
<keyword evidence="2" id="KW-0238">DNA-binding</keyword>
<dbReference type="InterPro" id="IPR052067">
    <property type="entry name" value="Metal_resp_HTH_trans_reg"/>
</dbReference>
<evidence type="ECO:0000256" key="2">
    <source>
        <dbReference type="ARBA" id="ARBA00023125"/>
    </source>
</evidence>
<dbReference type="SMART" id="SM00347">
    <property type="entry name" value="HTH_MARR"/>
    <property type="match status" value="1"/>
</dbReference>
<dbReference type="PANTHER" id="PTHR35790:SF4">
    <property type="entry name" value="HTH-TYPE TRANSCRIPTIONAL REGULATOR PCHR"/>
    <property type="match status" value="1"/>
</dbReference>
<keyword evidence="3" id="KW-0804">Transcription</keyword>
<evidence type="ECO:0000256" key="3">
    <source>
        <dbReference type="ARBA" id="ARBA00023163"/>
    </source>
</evidence>
<dbReference type="Proteomes" id="UP000000739">
    <property type="component" value="Chromosome"/>
</dbReference>
<feature type="domain" description="HTH marR-type" evidence="4">
    <location>
        <begin position="7"/>
        <end position="145"/>
    </location>
</feature>
<dbReference type="RefSeq" id="WP_015949781.1">
    <property type="nucleotide sequence ID" value="NC_011768.1"/>
</dbReference>
<evidence type="ECO:0000259" key="4">
    <source>
        <dbReference type="PROSITE" id="PS50995"/>
    </source>
</evidence>
<proteinExistence type="predicted"/>
<evidence type="ECO:0000313" key="6">
    <source>
        <dbReference type="Proteomes" id="UP000000739"/>
    </source>
</evidence>
<keyword evidence="6" id="KW-1185">Reference proteome</keyword>
<name>B8FDW3_DESAL</name>
<dbReference type="GO" id="GO:0003700">
    <property type="term" value="F:DNA-binding transcription factor activity"/>
    <property type="evidence" value="ECO:0007669"/>
    <property type="project" value="InterPro"/>
</dbReference>
<keyword evidence="1" id="KW-0805">Transcription regulation</keyword>
<organism evidence="5 6">
    <name type="scientific">Desulfatibacillum aliphaticivorans</name>
    <dbReference type="NCBI Taxonomy" id="218208"/>
    <lineage>
        <taxon>Bacteria</taxon>
        <taxon>Pseudomonadati</taxon>
        <taxon>Thermodesulfobacteriota</taxon>
        <taxon>Desulfobacteria</taxon>
        <taxon>Desulfobacterales</taxon>
        <taxon>Desulfatibacillaceae</taxon>
        <taxon>Desulfatibacillum</taxon>
    </lineage>
</organism>
<dbReference type="AlphaFoldDB" id="B8FDW3"/>
<dbReference type="EMBL" id="CP001322">
    <property type="protein sequence ID" value="ACL06744.1"/>
    <property type="molecule type" value="Genomic_DNA"/>
</dbReference>
<dbReference type="GO" id="GO:0003677">
    <property type="term" value="F:DNA binding"/>
    <property type="evidence" value="ECO:0007669"/>
    <property type="project" value="UniProtKB-KW"/>
</dbReference>
<dbReference type="Pfam" id="PF01047">
    <property type="entry name" value="MarR"/>
    <property type="match status" value="1"/>
</dbReference>
<sequence length="157" mass="18129">METRSTYTDILKLFRRVVNKYRSLEKAPILFGTGDSLFRQEVGAIQAIGADPGRNVSELAHILGVTKGTASPIVTRLAKRGLINKYKNLDNNKEVLLELTVRGQSVYHENELSLIKLRQALFERYEKENPEYLEFLKDFLVQMEELIEEHYAELRSQ</sequence>
<gene>
    <name evidence="5" type="ordered locus">Dalk_5073</name>
</gene>
<dbReference type="Gene3D" id="1.10.10.10">
    <property type="entry name" value="Winged helix-like DNA-binding domain superfamily/Winged helix DNA-binding domain"/>
    <property type="match status" value="1"/>
</dbReference>
<dbReference type="HOGENOM" id="CLU_083287_11_0_7"/>